<dbReference type="Proteomes" id="UP000618795">
    <property type="component" value="Unassembled WGS sequence"/>
</dbReference>
<evidence type="ECO:0008006" key="3">
    <source>
        <dbReference type="Google" id="ProtNLM"/>
    </source>
</evidence>
<dbReference type="GO" id="GO:0003677">
    <property type="term" value="F:DNA binding"/>
    <property type="evidence" value="ECO:0007669"/>
    <property type="project" value="InterPro"/>
</dbReference>
<gene>
    <name evidence="1" type="ORF">GCM10010260_83700</name>
</gene>
<sequence length="234" mass="25029">MGRPESPVDYTVREVGEHAQFLRDARTRAGITYAEMAKTSQWSAASFKRAASGKTLPAQTLALGYLRACGVGAGSGLLLRWTSLHARAAVSLAVRARQAATGVRPHPQFVRDRADLSGALRDAYAAAGRPSFRAMALMAGGWRLPRSTAHSIVSARSLPGCLDQYIAFLTSCGVGVEQLPPWFAAWHKVMGEPGPGEVRAYGSSHWKLRTQANLAYCVWLAGRSGEAPAPLIAV</sequence>
<dbReference type="CDD" id="cd00093">
    <property type="entry name" value="HTH_XRE"/>
    <property type="match status" value="1"/>
</dbReference>
<proteinExistence type="predicted"/>
<dbReference type="InterPro" id="IPR001387">
    <property type="entry name" value="Cro/C1-type_HTH"/>
</dbReference>
<reference evidence="1" key="2">
    <citation type="submission" date="2020-09" db="EMBL/GenBank/DDBJ databases">
        <authorList>
            <person name="Sun Q."/>
            <person name="Ohkuma M."/>
        </authorList>
    </citation>
    <scope>NUCLEOTIDE SEQUENCE</scope>
    <source>
        <strain evidence="1">JCM 4369</strain>
    </source>
</reference>
<protein>
    <recommendedName>
        <fullName evidence="3">HTH cro/C1-type domain-containing protein</fullName>
    </recommendedName>
</protein>
<dbReference type="InterPro" id="IPR010982">
    <property type="entry name" value="Lambda_DNA-bd_dom_sf"/>
</dbReference>
<reference evidence="1" key="1">
    <citation type="journal article" date="2014" name="Int. J. Syst. Evol. Microbiol.">
        <title>Complete genome sequence of Corynebacterium casei LMG S-19264T (=DSM 44701T), isolated from a smear-ripened cheese.</title>
        <authorList>
            <consortium name="US DOE Joint Genome Institute (JGI-PGF)"/>
            <person name="Walter F."/>
            <person name="Albersmeier A."/>
            <person name="Kalinowski J."/>
            <person name="Ruckert C."/>
        </authorList>
    </citation>
    <scope>NUCLEOTIDE SEQUENCE</scope>
    <source>
        <strain evidence="1">JCM 4369</strain>
    </source>
</reference>
<accession>A0A918ILS5</accession>
<dbReference type="Pfam" id="PF13560">
    <property type="entry name" value="HTH_31"/>
    <property type="match status" value="1"/>
</dbReference>
<keyword evidence="2" id="KW-1185">Reference proteome</keyword>
<name>A0A918ILS5_9ACTN</name>
<organism evidence="1 2">
    <name type="scientific">Streptomyces filipinensis</name>
    <dbReference type="NCBI Taxonomy" id="66887"/>
    <lineage>
        <taxon>Bacteria</taxon>
        <taxon>Bacillati</taxon>
        <taxon>Actinomycetota</taxon>
        <taxon>Actinomycetes</taxon>
        <taxon>Kitasatosporales</taxon>
        <taxon>Streptomycetaceae</taxon>
        <taxon>Streptomyces</taxon>
    </lineage>
</organism>
<dbReference type="SUPFAM" id="SSF47413">
    <property type="entry name" value="lambda repressor-like DNA-binding domains"/>
    <property type="match status" value="1"/>
</dbReference>
<dbReference type="EMBL" id="BMTD01000043">
    <property type="protein sequence ID" value="GGV30469.1"/>
    <property type="molecule type" value="Genomic_DNA"/>
</dbReference>
<evidence type="ECO:0000313" key="2">
    <source>
        <dbReference type="Proteomes" id="UP000618795"/>
    </source>
</evidence>
<evidence type="ECO:0000313" key="1">
    <source>
        <dbReference type="EMBL" id="GGV30469.1"/>
    </source>
</evidence>
<comment type="caution">
    <text evidence="1">The sequence shown here is derived from an EMBL/GenBank/DDBJ whole genome shotgun (WGS) entry which is preliminary data.</text>
</comment>
<dbReference type="AlphaFoldDB" id="A0A918ILS5"/>